<organism evidence="2 3">
    <name type="scientific">Aulographum hederae CBS 113979</name>
    <dbReference type="NCBI Taxonomy" id="1176131"/>
    <lineage>
        <taxon>Eukaryota</taxon>
        <taxon>Fungi</taxon>
        <taxon>Dikarya</taxon>
        <taxon>Ascomycota</taxon>
        <taxon>Pezizomycotina</taxon>
        <taxon>Dothideomycetes</taxon>
        <taxon>Pleosporomycetidae</taxon>
        <taxon>Aulographales</taxon>
        <taxon>Aulographaceae</taxon>
    </lineage>
</organism>
<evidence type="ECO:0000256" key="1">
    <source>
        <dbReference type="SAM" id="MobiDB-lite"/>
    </source>
</evidence>
<evidence type="ECO:0000313" key="3">
    <source>
        <dbReference type="Proteomes" id="UP000800041"/>
    </source>
</evidence>
<name>A0A6G1GK08_9PEZI</name>
<feature type="region of interest" description="Disordered" evidence="1">
    <location>
        <begin position="85"/>
        <end position="118"/>
    </location>
</feature>
<feature type="compositionally biased region" description="Polar residues" evidence="1">
    <location>
        <begin position="30"/>
        <end position="41"/>
    </location>
</feature>
<feature type="region of interest" description="Disordered" evidence="1">
    <location>
        <begin position="16"/>
        <end position="48"/>
    </location>
</feature>
<gene>
    <name evidence="2" type="ORF">K402DRAFT_398794</name>
</gene>
<feature type="compositionally biased region" description="Polar residues" evidence="1">
    <location>
        <begin position="98"/>
        <end position="117"/>
    </location>
</feature>
<reference evidence="2" key="1">
    <citation type="journal article" date="2020" name="Stud. Mycol.">
        <title>101 Dothideomycetes genomes: a test case for predicting lifestyles and emergence of pathogens.</title>
        <authorList>
            <person name="Haridas S."/>
            <person name="Albert R."/>
            <person name="Binder M."/>
            <person name="Bloem J."/>
            <person name="Labutti K."/>
            <person name="Salamov A."/>
            <person name="Andreopoulos B."/>
            <person name="Baker S."/>
            <person name="Barry K."/>
            <person name="Bills G."/>
            <person name="Bluhm B."/>
            <person name="Cannon C."/>
            <person name="Castanera R."/>
            <person name="Culley D."/>
            <person name="Daum C."/>
            <person name="Ezra D."/>
            <person name="Gonzalez J."/>
            <person name="Henrissat B."/>
            <person name="Kuo A."/>
            <person name="Liang C."/>
            <person name="Lipzen A."/>
            <person name="Lutzoni F."/>
            <person name="Magnuson J."/>
            <person name="Mondo S."/>
            <person name="Nolan M."/>
            <person name="Ohm R."/>
            <person name="Pangilinan J."/>
            <person name="Park H.-J."/>
            <person name="Ramirez L."/>
            <person name="Alfaro M."/>
            <person name="Sun H."/>
            <person name="Tritt A."/>
            <person name="Yoshinaga Y."/>
            <person name="Zwiers L.-H."/>
            <person name="Turgeon B."/>
            <person name="Goodwin S."/>
            <person name="Spatafora J."/>
            <person name="Crous P."/>
            <person name="Grigoriev I."/>
        </authorList>
    </citation>
    <scope>NUCLEOTIDE SEQUENCE</scope>
    <source>
        <strain evidence="2">CBS 113979</strain>
    </source>
</reference>
<keyword evidence="3" id="KW-1185">Reference proteome</keyword>
<feature type="compositionally biased region" description="Low complexity" evidence="1">
    <location>
        <begin position="180"/>
        <end position="209"/>
    </location>
</feature>
<dbReference type="AlphaFoldDB" id="A0A6G1GK08"/>
<dbReference type="Proteomes" id="UP000800041">
    <property type="component" value="Unassembled WGS sequence"/>
</dbReference>
<accession>A0A6G1GK08</accession>
<evidence type="ECO:0000313" key="2">
    <source>
        <dbReference type="EMBL" id="KAF1981170.1"/>
    </source>
</evidence>
<sequence length="283" mass="30734">MMVLAGVYVYRQHYKNKKQKKLAESKRQTPEPTSPRSNPNIYYSEDDSLAPPPYSRALMYTHTSISDVAIHSSLHQNLISERPHTAEPEDIPAPDYYASSNSLPPLESSQTNESDATMVSPISPYSPADAAAITNGMLSPLGPSSSQSEPIQRGSLEHHGRWVWVPDGPARQESFAATIETSSSITTNPAPSALAPPLLELPSLGPAEAHPYSPEPSELVAEDEVVRAELDGMPMVAKLSGERPLTVAANAGVLENKWGHKDEYWGPDERTVGLVTCPTLEGW</sequence>
<dbReference type="EMBL" id="ML977206">
    <property type="protein sequence ID" value="KAF1981170.1"/>
    <property type="molecule type" value="Genomic_DNA"/>
</dbReference>
<protein>
    <submittedName>
        <fullName evidence="2">Uncharacterized protein</fullName>
    </submittedName>
</protein>
<feature type="region of interest" description="Disordered" evidence="1">
    <location>
        <begin position="180"/>
        <end position="219"/>
    </location>
</feature>
<proteinExistence type="predicted"/>